<dbReference type="InterPro" id="IPR036093">
    <property type="entry name" value="NAC_dom_sf"/>
</dbReference>
<dbReference type="InterPro" id="IPR003441">
    <property type="entry name" value="NAC-dom"/>
</dbReference>
<evidence type="ECO:0000256" key="5">
    <source>
        <dbReference type="SAM" id="MobiDB-lite"/>
    </source>
</evidence>
<dbReference type="GO" id="GO:0006355">
    <property type="term" value="P:regulation of DNA-templated transcription"/>
    <property type="evidence" value="ECO:0007669"/>
    <property type="project" value="InterPro"/>
</dbReference>
<dbReference type="PANTHER" id="PTHR31744:SF93">
    <property type="entry name" value="NAC DOMAIN-CONTAINING PROTEIN"/>
    <property type="match status" value="1"/>
</dbReference>
<keyword evidence="3" id="KW-0804">Transcription</keyword>
<sequence length="264" mass="29872">MVARHSSSQLTEAIKNQEKGFHFCFCFCFSTMDKFNFVRNGMIRLPPGFRFQPTDEELVFQYLRCKVFSCPLPASIIPEVNVCMYDPWDLPGDLEQERYFFSNKESKYRNGSRANRVTSSGYWKATGTDKKIVSSRRNHIVGKKKTLVFYRGKAPNGCKTDWVMHEYCLVNAETTASINTAENALNEKENWVLCRIFSKKRSCKTDDEEGIRVNNAEMVHAPQTNNNQSPVSSSSSCSSSSGITEVTSSSEAGDEEEISGCTKF</sequence>
<dbReference type="eggNOG" id="ENOG502SJ1K">
    <property type="taxonomic scope" value="Eukaryota"/>
</dbReference>
<dbReference type="Gramene" id="ONI07900">
    <property type="protein sequence ID" value="ONI07900"/>
    <property type="gene ID" value="PRUPE_5G146100"/>
</dbReference>
<evidence type="ECO:0000313" key="7">
    <source>
        <dbReference type="EMBL" id="ONI07900.1"/>
    </source>
</evidence>
<dbReference type="OrthoDB" id="1871428at2759"/>
<dbReference type="STRING" id="3760.A0A251PA18"/>
<dbReference type="PROSITE" id="PS51005">
    <property type="entry name" value="NAC"/>
    <property type="match status" value="1"/>
</dbReference>
<evidence type="ECO:0000256" key="1">
    <source>
        <dbReference type="ARBA" id="ARBA00023015"/>
    </source>
</evidence>
<evidence type="ECO:0000256" key="2">
    <source>
        <dbReference type="ARBA" id="ARBA00023125"/>
    </source>
</evidence>
<dbReference type="PANTHER" id="PTHR31744">
    <property type="entry name" value="PROTEIN CUP-SHAPED COTYLEDON 2-RELATED"/>
    <property type="match status" value="1"/>
</dbReference>
<accession>A0A251PA18</accession>
<evidence type="ECO:0000256" key="3">
    <source>
        <dbReference type="ARBA" id="ARBA00023163"/>
    </source>
</evidence>
<evidence type="ECO:0000259" key="6">
    <source>
        <dbReference type="PROSITE" id="PS51005"/>
    </source>
</evidence>
<reference evidence="7 8" key="1">
    <citation type="journal article" date="2013" name="Nat. Genet.">
        <title>The high-quality draft genome of peach (Prunus persica) identifies unique patterns of genetic diversity, domestication and genome evolution.</title>
        <authorList>
            <consortium name="International Peach Genome Initiative"/>
            <person name="Verde I."/>
            <person name="Abbott A.G."/>
            <person name="Scalabrin S."/>
            <person name="Jung S."/>
            <person name="Shu S."/>
            <person name="Marroni F."/>
            <person name="Zhebentyayeva T."/>
            <person name="Dettori M.T."/>
            <person name="Grimwood J."/>
            <person name="Cattonaro F."/>
            <person name="Zuccolo A."/>
            <person name="Rossini L."/>
            <person name="Jenkins J."/>
            <person name="Vendramin E."/>
            <person name="Meisel L.A."/>
            <person name="Decroocq V."/>
            <person name="Sosinski B."/>
            <person name="Prochnik S."/>
            <person name="Mitros T."/>
            <person name="Policriti A."/>
            <person name="Cipriani G."/>
            <person name="Dondini L."/>
            <person name="Ficklin S."/>
            <person name="Goodstein D.M."/>
            <person name="Xuan P."/>
            <person name="Del Fabbro C."/>
            <person name="Aramini V."/>
            <person name="Copetti D."/>
            <person name="Gonzalez S."/>
            <person name="Horner D.S."/>
            <person name="Falchi R."/>
            <person name="Lucas S."/>
            <person name="Mica E."/>
            <person name="Maldonado J."/>
            <person name="Lazzari B."/>
            <person name="Bielenberg D."/>
            <person name="Pirona R."/>
            <person name="Miculan M."/>
            <person name="Barakat A."/>
            <person name="Testolin R."/>
            <person name="Stella A."/>
            <person name="Tartarini S."/>
            <person name="Tonutti P."/>
            <person name="Arus P."/>
            <person name="Orellana A."/>
            <person name="Wells C."/>
            <person name="Main D."/>
            <person name="Vizzotto G."/>
            <person name="Silva H."/>
            <person name="Salamini F."/>
            <person name="Schmutz J."/>
            <person name="Morgante M."/>
            <person name="Rokhsar D.S."/>
        </authorList>
    </citation>
    <scope>NUCLEOTIDE SEQUENCE [LARGE SCALE GENOMIC DNA]</scope>
    <source>
        <strain evidence="8">cv. Nemared</strain>
    </source>
</reference>
<evidence type="ECO:0000256" key="4">
    <source>
        <dbReference type="ARBA" id="ARBA00023242"/>
    </source>
</evidence>
<dbReference type="SMR" id="A0A251PA18"/>
<protein>
    <recommendedName>
        <fullName evidence="6">NAC domain-containing protein</fullName>
    </recommendedName>
</protein>
<evidence type="ECO:0000313" key="8">
    <source>
        <dbReference type="Proteomes" id="UP000006882"/>
    </source>
</evidence>
<dbReference type="GO" id="GO:0003677">
    <property type="term" value="F:DNA binding"/>
    <property type="evidence" value="ECO:0007669"/>
    <property type="project" value="UniProtKB-KW"/>
</dbReference>
<organism evidence="7 8">
    <name type="scientific">Prunus persica</name>
    <name type="common">Peach</name>
    <name type="synonym">Amygdalus persica</name>
    <dbReference type="NCBI Taxonomy" id="3760"/>
    <lineage>
        <taxon>Eukaryota</taxon>
        <taxon>Viridiplantae</taxon>
        <taxon>Streptophyta</taxon>
        <taxon>Embryophyta</taxon>
        <taxon>Tracheophyta</taxon>
        <taxon>Spermatophyta</taxon>
        <taxon>Magnoliopsida</taxon>
        <taxon>eudicotyledons</taxon>
        <taxon>Gunneridae</taxon>
        <taxon>Pentapetalae</taxon>
        <taxon>rosids</taxon>
        <taxon>fabids</taxon>
        <taxon>Rosales</taxon>
        <taxon>Rosaceae</taxon>
        <taxon>Amygdaloideae</taxon>
        <taxon>Amygdaleae</taxon>
        <taxon>Prunus</taxon>
    </lineage>
</organism>
<proteinExistence type="predicted"/>
<dbReference type="Pfam" id="PF02365">
    <property type="entry name" value="NAM"/>
    <property type="match status" value="1"/>
</dbReference>
<feature type="domain" description="NAC" evidence="6">
    <location>
        <begin position="45"/>
        <end position="199"/>
    </location>
</feature>
<keyword evidence="4" id="KW-0539">Nucleus</keyword>
<keyword evidence="1" id="KW-0805">Transcription regulation</keyword>
<feature type="region of interest" description="Disordered" evidence="5">
    <location>
        <begin position="217"/>
        <end position="264"/>
    </location>
</feature>
<feature type="compositionally biased region" description="Low complexity" evidence="5">
    <location>
        <begin position="229"/>
        <end position="251"/>
    </location>
</feature>
<keyword evidence="8" id="KW-1185">Reference proteome</keyword>
<dbReference type="SUPFAM" id="SSF101941">
    <property type="entry name" value="NAC domain"/>
    <property type="match status" value="1"/>
</dbReference>
<dbReference type="AlphaFoldDB" id="A0A251PA18"/>
<dbReference type="Gene3D" id="2.170.150.80">
    <property type="entry name" value="NAC domain"/>
    <property type="match status" value="1"/>
</dbReference>
<name>A0A251PA18_PRUPE</name>
<keyword evidence="2" id="KW-0238">DNA-binding</keyword>
<dbReference type="EMBL" id="CM007655">
    <property type="protein sequence ID" value="ONI07900.1"/>
    <property type="molecule type" value="Genomic_DNA"/>
</dbReference>
<gene>
    <name evidence="7" type="ORF">PRUPE_5G146100</name>
</gene>
<dbReference type="Proteomes" id="UP000006882">
    <property type="component" value="Chromosome G5"/>
</dbReference>